<keyword evidence="2" id="KW-0012">Acyltransferase</keyword>
<evidence type="ECO:0000313" key="3">
    <source>
        <dbReference type="EMBL" id="CAI0451902.1"/>
    </source>
</evidence>
<dbReference type="AlphaFoldDB" id="A0AAV0N0A1"/>
<dbReference type="PANTHER" id="PTHR31625">
    <property type="match status" value="1"/>
</dbReference>
<sequence length="222" mass="24348">MVRELIRGKYGDLESALLQQWFDWLSTWNYNAGAAPRQLNLSNKVRSTMVITKPNLEGVGDSSDDPDRVYHLGFSADCRRRLGIELPESYLGNCLGPTFVGEKRGDLAAGGGGFFRAAEAIGRRVREGEWVGAAERWMPTWREVAEGGRAVVIAGSPKLKAYETDFGWGRPRKSAVVQVDSSRSVALCESGDGSGGVEVGLALEENRMEVFAKLFEEFVGQL</sequence>
<dbReference type="Proteomes" id="UP001154282">
    <property type="component" value="Unassembled WGS sequence"/>
</dbReference>
<comment type="caution">
    <text evidence="3">The sequence shown here is derived from an EMBL/GenBank/DDBJ whole genome shotgun (WGS) entry which is preliminary data.</text>
</comment>
<dbReference type="Gene3D" id="3.30.559.10">
    <property type="entry name" value="Chloramphenicol acetyltransferase-like domain"/>
    <property type="match status" value="1"/>
</dbReference>
<evidence type="ECO:0000256" key="2">
    <source>
        <dbReference type="ARBA" id="ARBA00023315"/>
    </source>
</evidence>
<dbReference type="InterPro" id="IPR051504">
    <property type="entry name" value="Plant_metabolite_acyltrans"/>
</dbReference>
<evidence type="ECO:0000256" key="1">
    <source>
        <dbReference type="ARBA" id="ARBA00022679"/>
    </source>
</evidence>
<protein>
    <submittedName>
        <fullName evidence="3">Uncharacterized protein</fullName>
    </submittedName>
</protein>
<organism evidence="3 4">
    <name type="scientific">Linum tenue</name>
    <dbReference type="NCBI Taxonomy" id="586396"/>
    <lineage>
        <taxon>Eukaryota</taxon>
        <taxon>Viridiplantae</taxon>
        <taxon>Streptophyta</taxon>
        <taxon>Embryophyta</taxon>
        <taxon>Tracheophyta</taxon>
        <taxon>Spermatophyta</taxon>
        <taxon>Magnoliopsida</taxon>
        <taxon>eudicotyledons</taxon>
        <taxon>Gunneridae</taxon>
        <taxon>Pentapetalae</taxon>
        <taxon>rosids</taxon>
        <taxon>fabids</taxon>
        <taxon>Malpighiales</taxon>
        <taxon>Linaceae</taxon>
        <taxon>Linum</taxon>
    </lineage>
</organism>
<proteinExistence type="predicted"/>
<dbReference type="InterPro" id="IPR023213">
    <property type="entry name" value="CAT-like_dom_sf"/>
</dbReference>
<keyword evidence="1" id="KW-0808">Transferase</keyword>
<reference evidence="3" key="1">
    <citation type="submission" date="2022-08" db="EMBL/GenBank/DDBJ databases">
        <authorList>
            <person name="Gutierrez-Valencia J."/>
        </authorList>
    </citation>
    <scope>NUCLEOTIDE SEQUENCE</scope>
</reference>
<dbReference type="GO" id="GO:0016747">
    <property type="term" value="F:acyltransferase activity, transferring groups other than amino-acyl groups"/>
    <property type="evidence" value="ECO:0007669"/>
    <property type="project" value="UniProtKB-ARBA"/>
</dbReference>
<evidence type="ECO:0000313" key="4">
    <source>
        <dbReference type="Proteomes" id="UP001154282"/>
    </source>
</evidence>
<accession>A0AAV0N0A1</accession>
<dbReference type="EMBL" id="CAMGYJ010000007">
    <property type="protein sequence ID" value="CAI0451902.1"/>
    <property type="molecule type" value="Genomic_DNA"/>
</dbReference>
<keyword evidence="4" id="KW-1185">Reference proteome</keyword>
<gene>
    <name evidence="3" type="ORF">LITE_LOCUS31032</name>
</gene>
<name>A0AAV0N0A1_9ROSI</name>
<dbReference type="Pfam" id="PF02458">
    <property type="entry name" value="Transferase"/>
    <property type="match status" value="1"/>
</dbReference>